<protein>
    <submittedName>
        <fullName evidence="2">Eukaryotic translation initiation factor 3 subunit M</fullName>
    </submittedName>
</protein>
<sequence length="397" mass="45019">MDNKHIIVFSSVPEAEQLKDIAAFISSKGAPLKLKEGSPKASQLNEIIQKFPQIIIKMEVDEVEKFLNSILTILVTSMTEEVPDVSFFSKFITALQHSDFDGKGSDSKAGVVAKILNHIFLSYTDMPEVQKEAFFAALNMYVKSGTIAKLNIDIKVLESYFSAYPTSIEERRDILRAFYKALINNGRVGEGTRVCFELFKTFTSSEIHMTVEDAKECARANIKDNNVIIFDTMLKLPAFENLKKVAPLWHEVLTIFMNGNYITYAAFATKNPQFIKELGIDNAVLENRMRNLTLVTFAEKKSLTPVNEVLKQLGFKTQEDFELYQVKSWMNNNVTTRINDITKQVYIEKKNHRQFNQADYNSLSKNIDVAIAFCKNTIENLESLASSDQLGEVSHLN</sequence>
<evidence type="ECO:0000313" key="2">
    <source>
        <dbReference type="WBParaSite" id="RSKR_0000940500.1"/>
    </source>
</evidence>
<proteinExistence type="predicted"/>
<name>A0AC35UAF5_9BILA</name>
<dbReference type="WBParaSite" id="RSKR_0000940500.1">
    <property type="protein sequence ID" value="RSKR_0000940500.1"/>
    <property type="gene ID" value="RSKR_0000940500"/>
</dbReference>
<accession>A0AC35UAF5</accession>
<dbReference type="Proteomes" id="UP000095286">
    <property type="component" value="Unplaced"/>
</dbReference>
<reference evidence="2" key="1">
    <citation type="submission" date="2016-11" db="UniProtKB">
        <authorList>
            <consortium name="WormBaseParasite"/>
        </authorList>
    </citation>
    <scope>IDENTIFICATION</scope>
    <source>
        <strain evidence="2">KR3021</strain>
    </source>
</reference>
<evidence type="ECO:0000313" key="1">
    <source>
        <dbReference type="Proteomes" id="UP000095286"/>
    </source>
</evidence>
<organism evidence="1 2">
    <name type="scientific">Rhabditophanes sp. KR3021</name>
    <dbReference type="NCBI Taxonomy" id="114890"/>
    <lineage>
        <taxon>Eukaryota</taxon>
        <taxon>Metazoa</taxon>
        <taxon>Ecdysozoa</taxon>
        <taxon>Nematoda</taxon>
        <taxon>Chromadorea</taxon>
        <taxon>Rhabditida</taxon>
        <taxon>Tylenchina</taxon>
        <taxon>Panagrolaimomorpha</taxon>
        <taxon>Strongyloidoidea</taxon>
        <taxon>Alloionematidae</taxon>
        <taxon>Rhabditophanes</taxon>
    </lineage>
</organism>